<keyword evidence="3" id="KW-1185">Reference proteome</keyword>
<accession>A0ABU0FBV2</accession>
<sequence length="80" mass="8415">MQDIFVNLIGKVAHNTVALLITLFVLAGLSAVSKYENWTVLQTPLDYLNGVIVSQANTVVVSNPSSTVVVSGTVVSPTAQ</sequence>
<keyword evidence="1" id="KW-0812">Transmembrane</keyword>
<evidence type="ECO:0000313" key="2">
    <source>
        <dbReference type="EMBL" id="MDQ0391802.1"/>
    </source>
</evidence>
<reference evidence="2 3" key="1">
    <citation type="submission" date="2023-07" db="EMBL/GenBank/DDBJ databases">
        <title>Genomic Encyclopedia of Type Strains, Phase IV (KMG-IV): sequencing the most valuable type-strain genomes for metagenomic binning, comparative biology and taxonomic classification.</title>
        <authorList>
            <person name="Goeker M."/>
        </authorList>
    </citation>
    <scope>NUCLEOTIDE SEQUENCE [LARGE SCALE GENOMIC DNA]</scope>
    <source>
        <strain evidence="2 3">DSM 5896</strain>
    </source>
</reference>
<keyword evidence="1" id="KW-0472">Membrane</keyword>
<dbReference type="Proteomes" id="UP001237448">
    <property type="component" value="Unassembled WGS sequence"/>
</dbReference>
<proteinExistence type="predicted"/>
<dbReference type="EMBL" id="JAUSVK010000001">
    <property type="protein sequence ID" value="MDQ0391802.1"/>
    <property type="molecule type" value="Genomic_DNA"/>
</dbReference>
<keyword evidence="1" id="KW-1133">Transmembrane helix</keyword>
<evidence type="ECO:0000313" key="3">
    <source>
        <dbReference type="Proteomes" id="UP001237448"/>
    </source>
</evidence>
<evidence type="ECO:0000256" key="1">
    <source>
        <dbReference type="SAM" id="Phobius"/>
    </source>
</evidence>
<name>A0ABU0FBV2_9HYPH</name>
<dbReference type="RefSeq" id="WP_307424704.1">
    <property type="nucleotide sequence ID" value="NZ_JAUSVK010000001.1"/>
</dbReference>
<feature type="transmembrane region" description="Helical" evidence="1">
    <location>
        <begin position="12"/>
        <end position="32"/>
    </location>
</feature>
<gene>
    <name evidence="2" type="ORF">J3R73_001594</name>
</gene>
<comment type="caution">
    <text evidence="2">The sequence shown here is derived from an EMBL/GenBank/DDBJ whole genome shotgun (WGS) entry which is preliminary data.</text>
</comment>
<protein>
    <submittedName>
        <fullName evidence="2">Uncharacterized protein</fullName>
    </submittedName>
</protein>
<organism evidence="2 3">
    <name type="scientific">Labrys monachus</name>
    <dbReference type="NCBI Taxonomy" id="217067"/>
    <lineage>
        <taxon>Bacteria</taxon>
        <taxon>Pseudomonadati</taxon>
        <taxon>Pseudomonadota</taxon>
        <taxon>Alphaproteobacteria</taxon>
        <taxon>Hyphomicrobiales</taxon>
        <taxon>Xanthobacteraceae</taxon>
        <taxon>Labrys</taxon>
    </lineage>
</organism>